<accession>A0A7R8WPW9</accession>
<protein>
    <submittedName>
        <fullName evidence="2">Uncharacterized protein</fullName>
    </submittedName>
</protein>
<feature type="region of interest" description="Disordered" evidence="1">
    <location>
        <begin position="95"/>
        <end position="119"/>
    </location>
</feature>
<name>A0A7R8WPW9_9CRUS</name>
<proteinExistence type="predicted"/>
<dbReference type="AlphaFoldDB" id="A0A7R8WPW9"/>
<evidence type="ECO:0000313" key="2">
    <source>
        <dbReference type="EMBL" id="CAD7235906.1"/>
    </source>
</evidence>
<sequence length="119" mass="13830">MAVKALKTDLALNNWKDPEKRISMQRISSTTLGVMFNAFIRSARESVKESPSDPRFQHLIRQAFSQMVDFVAETKAQETVPRSCADDRCAKAHWPDADRPIRFTNHSPDRRRAHKRQRH</sequence>
<reference evidence="2" key="1">
    <citation type="submission" date="2020-11" db="EMBL/GenBank/DDBJ databases">
        <authorList>
            <person name="Tran Van P."/>
        </authorList>
    </citation>
    <scope>NUCLEOTIDE SEQUENCE</scope>
</reference>
<gene>
    <name evidence="2" type="ORF">CTOB1V02_LOCUS13721</name>
</gene>
<feature type="compositionally biased region" description="Basic residues" evidence="1">
    <location>
        <begin position="109"/>
        <end position="119"/>
    </location>
</feature>
<evidence type="ECO:0000256" key="1">
    <source>
        <dbReference type="SAM" id="MobiDB-lite"/>
    </source>
</evidence>
<organism evidence="2">
    <name type="scientific">Cyprideis torosa</name>
    <dbReference type="NCBI Taxonomy" id="163714"/>
    <lineage>
        <taxon>Eukaryota</taxon>
        <taxon>Metazoa</taxon>
        <taxon>Ecdysozoa</taxon>
        <taxon>Arthropoda</taxon>
        <taxon>Crustacea</taxon>
        <taxon>Oligostraca</taxon>
        <taxon>Ostracoda</taxon>
        <taxon>Podocopa</taxon>
        <taxon>Podocopida</taxon>
        <taxon>Cytherocopina</taxon>
        <taxon>Cytheroidea</taxon>
        <taxon>Cytherideidae</taxon>
        <taxon>Cyprideis</taxon>
    </lineage>
</organism>
<dbReference type="EMBL" id="OB675354">
    <property type="protein sequence ID" value="CAD7235906.1"/>
    <property type="molecule type" value="Genomic_DNA"/>
</dbReference>